<evidence type="ECO:0000313" key="1">
    <source>
        <dbReference type="EMBL" id="GJT40756.1"/>
    </source>
</evidence>
<name>A0ABQ5DR53_9ASTR</name>
<organism evidence="1 2">
    <name type="scientific">Tanacetum coccineum</name>
    <dbReference type="NCBI Taxonomy" id="301880"/>
    <lineage>
        <taxon>Eukaryota</taxon>
        <taxon>Viridiplantae</taxon>
        <taxon>Streptophyta</taxon>
        <taxon>Embryophyta</taxon>
        <taxon>Tracheophyta</taxon>
        <taxon>Spermatophyta</taxon>
        <taxon>Magnoliopsida</taxon>
        <taxon>eudicotyledons</taxon>
        <taxon>Gunneridae</taxon>
        <taxon>Pentapetalae</taxon>
        <taxon>asterids</taxon>
        <taxon>campanulids</taxon>
        <taxon>Asterales</taxon>
        <taxon>Asteraceae</taxon>
        <taxon>Asteroideae</taxon>
        <taxon>Anthemideae</taxon>
        <taxon>Anthemidinae</taxon>
        <taxon>Tanacetum</taxon>
    </lineage>
</organism>
<comment type="caution">
    <text evidence="1">The sequence shown here is derived from an EMBL/GenBank/DDBJ whole genome shotgun (WGS) entry which is preliminary data.</text>
</comment>
<accession>A0ABQ5DR53</accession>
<dbReference type="Proteomes" id="UP001151760">
    <property type="component" value="Unassembled WGS sequence"/>
</dbReference>
<keyword evidence="2" id="KW-1185">Reference proteome</keyword>
<sequence>MPSPSTYEVGGPSTAAAEGHSLTLLAPGVPVPLSVIKDLCTRMGNLEYGHGQLVKKVIKVSDAEVADRIAIGEIGLRVFAVEGHIQQLQTLVSEMSSRDGTLMQCILRMDKRLADLKRRPPRP</sequence>
<dbReference type="EMBL" id="BQNB010015501">
    <property type="protein sequence ID" value="GJT40756.1"/>
    <property type="molecule type" value="Genomic_DNA"/>
</dbReference>
<reference evidence="1" key="2">
    <citation type="submission" date="2022-01" db="EMBL/GenBank/DDBJ databases">
        <authorList>
            <person name="Yamashiro T."/>
            <person name="Shiraishi A."/>
            <person name="Satake H."/>
            <person name="Nakayama K."/>
        </authorList>
    </citation>
    <scope>NUCLEOTIDE SEQUENCE</scope>
</reference>
<protein>
    <submittedName>
        <fullName evidence="1">Uncharacterized protein</fullName>
    </submittedName>
</protein>
<reference evidence="1" key="1">
    <citation type="journal article" date="2022" name="Int. J. Mol. Sci.">
        <title>Draft Genome of Tanacetum Coccineum: Genomic Comparison of Closely Related Tanacetum-Family Plants.</title>
        <authorList>
            <person name="Yamashiro T."/>
            <person name="Shiraishi A."/>
            <person name="Nakayama K."/>
            <person name="Satake H."/>
        </authorList>
    </citation>
    <scope>NUCLEOTIDE SEQUENCE</scope>
</reference>
<evidence type="ECO:0000313" key="2">
    <source>
        <dbReference type="Proteomes" id="UP001151760"/>
    </source>
</evidence>
<gene>
    <name evidence="1" type="ORF">Tco_0940621</name>
</gene>
<proteinExistence type="predicted"/>